<evidence type="ECO:0000256" key="1">
    <source>
        <dbReference type="SAM" id="MobiDB-lite"/>
    </source>
</evidence>
<feature type="region of interest" description="Disordered" evidence="1">
    <location>
        <begin position="1"/>
        <end position="20"/>
    </location>
</feature>
<organism evidence="2 3">
    <name type="scientific">Caerostris darwini</name>
    <dbReference type="NCBI Taxonomy" id="1538125"/>
    <lineage>
        <taxon>Eukaryota</taxon>
        <taxon>Metazoa</taxon>
        <taxon>Ecdysozoa</taxon>
        <taxon>Arthropoda</taxon>
        <taxon>Chelicerata</taxon>
        <taxon>Arachnida</taxon>
        <taxon>Araneae</taxon>
        <taxon>Araneomorphae</taxon>
        <taxon>Entelegynae</taxon>
        <taxon>Araneoidea</taxon>
        <taxon>Araneidae</taxon>
        <taxon>Caerostris</taxon>
    </lineage>
</organism>
<sequence length="137" mass="15542">MNGQSDTNHTPPRTLSFRQRNGMRNISAENSSFMAQPLISLSCASSSFHLFLILNGRDAPGLFPGDQIIPRRIDPPFNQSPPPPQTTPGIHRENLVPYFSGVLHSSDVFYFLLKSYSAISFQEDHRSWSFYWMAFTC</sequence>
<gene>
    <name evidence="2" type="ORF">CDAR_264191</name>
</gene>
<dbReference type="EMBL" id="BPLQ01015547">
    <property type="protein sequence ID" value="GIY88940.1"/>
    <property type="molecule type" value="Genomic_DNA"/>
</dbReference>
<keyword evidence="3" id="KW-1185">Reference proteome</keyword>
<evidence type="ECO:0000313" key="2">
    <source>
        <dbReference type="EMBL" id="GIY88940.1"/>
    </source>
</evidence>
<reference evidence="2 3" key="1">
    <citation type="submission" date="2021-06" db="EMBL/GenBank/DDBJ databases">
        <title>Caerostris darwini draft genome.</title>
        <authorList>
            <person name="Kono N."/>
            <person name="Arakawa K."/>
        </authorList>
    </citation>
    <scope>NUCLEOTIDE SEQUENCE [LARGE SCALE GENOMIC DNA]</scope>
</reference>
<dbReference type="AlphaFoldDB" id="A0AAV4X431"/>
<accession>A0AAV4X431</accession>
<comment type="caution">
    <text evidence="2">The sequence shown here is derived from an EMBL/GenBank/DDBJ whole genome shotgun (WGS) entry which is preliminary data.</text>
</comment>
<name>A0AAV4X431_9ARAC</name>
<evidence type="ECO:0000313" key="3">
    <source>
        <dbReference type="Proteomes" id="UP001054837"/>
    </source>
</evidence>
<protein>
    <submittedName>
        <fullName evidence="2">Uncharacterized protein</fullName>
    </submittedName>
</protein>
<proteinExistence type="predicted"/>
<dbReference type="Proteomes" id="UP001054837">
    <property type="component" value="Unassembled WGS sequence"/>
</dbReference>